<organism evidence="15 16">
    <name type="scientific">Sinosporangium album</name>
    <dbReference type="NCBI Taxonomy" id="504805"/>
    <lineage>
        <taxon>Bacteria</taxon>
        <taxon>Bacillati</taxon>
        <taxon>Actinomycetota</taxon>
        <taxon>Actinomycetes</taxon>
        <taxon>Streptosporangiales</taxon>
        <taxon>Streptosporangiaceae</taxon>
        <taxon>Sinosporangium</taxon>
    </lineage>
</organism>
<keyword evidence="6" id="KW-0547">Nucleotide-binding</keyword>
<feature type="transmembrane region" description="Helical" evidence="12">
    <location>
        <begin position="78"/>
        <end position="105"/>
    </location>
</feature>
<evidence type="ECO:0000256" key="12">
    <source>
        <dbReference type="SAM" id="Phobius"/>
    </source>
</evidence>
<dbReference type="SUPFAM" id="SSF90123">
    <property type="entry name" value="ABC transporter transmembrane region"/>
    <property type="match status" value="1"/>
</dbReference>
<dbReference type="GO" id="GO:0045454">
    <property type="term" value="P:cell redox homeostasis"/>
    <property type="evidence" value="ECO:0007669"/>
    <property type="project" value="InterPro"/>
</dbReference>
<dbReference type="InterPro" id="IPR003593">
    <property type="entry name" value="AAA+_ATPase"/>
</dbReference>
<feature type="region of interest" description="Disordered" evidence="11">
    <location>
        <begin position="1"/>
        <end position="61"/>
    </location>
</feature>
<keyword evidence="9 12" id="KW-0472">Membrane</keyword>
<keyword evidence="8 12" id="KW-1133">Transmembrane helix</keyword>
<evidence type="ECO:0000313" key="16">
    <source>
        <dbReference type="Proteomes" id="UP000198923"/>
    </source>
</evidence>
<dbReference type="GO" id="GO:0016887">
    <property type="term" value="F:ATP hydrolysis activity"/>
    <property type="evidence" value="ECO:0007669"/>
    <property type="project" value="InterPro"/>
</dbReference>
<dbReference type="GO" id="GO:0140359">
    <property type="term" value="F:ABC-type transporter activity"/>
    <property type="evidence" value="ECO:0007669"/>
    <property type="project" value="InterPro"/>
</dbReference>
<feature type="compositionally biased region" description="Low complexity" evidence="11">
    <location>
        <begin position="9"/>
        <end position="40"/>
    </location>
</feature>
<evidence type="ECO:0000256" key="10">
    <source>
        <dbReference type="ARBA" id="ARBA00023455"/>
    </source>
</evidence>
<dbReference type="InterPro" id="IPR039421">
    <property type="entry name" value="Type_1_exporter"/>
</dbReference>
<feature type="transmembrane region" description="Helical" evidence="12">
    <location>
        <begin position="197"/>
        <end position="217"/>
    </location>
</feature>
<protein>
    <submittedName>
        <fullName evidence="15">ATP-binding cassette, subfamily B/ATP-binding cassette, subfamily C, CydCD</fullName>
    </submittedName>
</protein>
<evidence type="ECO:0000256" key="11">
    <source>
        <dbReference type="SAM" id="MobiDB-lite"/>
    </source>
</evidence>
<dbReference type="Pfam" id="PF00005">
    <property type="entry name" value="ABC_tran"/>
    <property type="match status" value="1"/>
</dbReference>
<evidence type="ECO:0000256" key="5">
    <source>
        <dbReference type="ARBA" id="ARBA00022692"/>
    </source>
</evidence>
<dbReference type="SMART" id="SM00382">
    <property type="entry name" value="AAA"/>
    <property type="match status" value="1"/>
</dbReference>
<evidence type="ECO:0000256" key="4">
    <source>
        <dbReference type="ARBA" id="ARBA00022519"/>
    </source>
</evidence>
<name>A0A1G7Z3Z5_9ACTN</name>
<feature type="transmembrane region" description="Helical" evidence="12">
    <location>
        <begin position="223"/>
        <end position="241"/>
    </location>
</feature>
<dbReference type="NCBIfam" id="TIGR02868">
    <property type="entry name" value="CydC"/>
    <property type="match status" value="1"/>
</dbReference>
<comment type="similarity">
    <text evidence="10">Belongs to the ABC transporter superfamily. Siderophore-Fe(3+) uptake transporter (SIUT) (TC 3.A.1.21) family.</text>
</comment>
<evidence type="ECO:0000256" key="9">
    <source>
        <dbReference type="ARBA" id="ARBA00023136"/>
    </source>
</evidence>
<feature type="transmembrane region" description="Helical" evidence="12">
    <location>
        <begin position="117"/>
        <end position="138"/>
    </location>
</feature>
<dbReference type="GO" id="GO:0005886">
    <property type="term" value="C:plasma membrane"/>
    <property type="evidence" value="ECO:0007669"/>
    <property type="project" value="UniProtKB-SubCell"/>
</dbReference>
<dbReference type="PROSITE" id="PS00211">
    <property type="entry name" value="ABC_TRANSPORTER_1"/>
    <property type="match status" value="1"/>
</dbReference>
<keyword evidence="4" id="KW-0997">Cell inner membrane</keyword>
<evidence type="ECO:0000256" key="8">
    <source>
        <dbReference type="ARBA" id="ARBA00022989"/>
    </source>
</evidence>
<keyword evidence="16" id="KW-1185">Reference proteome</keyword>
<dbReference type="Gene3D" id="1.20.1560.10">
    <property type="entry name" value="ABC transporter type 1, transmembrane domain"/>
    <property type="match status" value="1"/>
</dbReference>
<evidence type="ECO:0000313" key="15">
    <source>
        <dbReference type="EMBL" id="SDH03471.1"/>
    </source>
</evidence>
<dbReference type="Proteomes" id="UP000198923">
    <property type="component" value="Unassembled WGS sequence"/>
</dbReference>
<accession>A0A1G7Z3Z5</accession>
<dbReference type="InterPro" id="IPR036640">
    <property type="entry name" value="ABC1_TM_sf"/>
</dbReference>
<dbReference type="InterPro" id="IPR003439">
    <property type="entry name" value="ABC_transporter-like_ATP-bd"/>
</dbReference>
<dbReference type="RefSeq" id="WP_218125829.1">
    <property type="nucleotide sequence ID" value="NZ_FNCN01000010.1"/>
</dbReference>
<dbReference type="PROSITE" id="PS50929">
    <property type="entry name" value="ABC_TM1F"/>
    <property type="match status" value="1"/>
</dbReference>
<gene>
    <name evidence="15" type="ORF">SAMN05421505_110186</name>
</gene>
<feature type="transmembrane region" description="Helical" evidence="12">
    <location>
        <begin position="311"/>
        <end position="329"/>
    </location>
</feature>
<evidence type="ECO:0000256" key="6">
    <source>
        <dbReference type="ARBA" id="ARBA00022741"/>
    </source>
</evidence>
<dbReference type="Pfam" id="PF00664">
    <property type="entry name" value="ABC_membrane"/>
    <property type="match status" value="1"/>
</dbReference>
<keyword evidence="7 15" id="KW-0067">ATP-binding</keyword>
<dbReference type="InterPro" id="IPR014223">
    <property type="entry name" value="ABC_CydC/D"/>
</dbReference>
<evidence type="ECO:0000256" key="3">
    <source>
        <dbReference type="ARBA" id="ARBA00022475"/>
    </source>
</evidence>
<dbReference type="EMBL" id="FNCN01000010">
    <property type="protein sequence ID" value="SDH03471.1"/>
    <property type="molecule type" value="Genomic_DNA"/>
</dbReference>
<dbReference type="Gene3D" id="3.40.50.300">
    <property type="entry name" value="P-loop containing nucleotide triphosphate hydrolases"/>
    <property type="match status" value="1"/>
</dbReference>
<comment type="subcellular location">
    <subcellularLocation>
        <location evidence="1">Cell inner membrane</location>
        <topology evidence="1">Multi-pass membrane protein</topology>
    </subcellularLocation>
</comment>
<dbReference type="PANTHER" id="PTHR24221">
    <property type="entry name" value="ATP-BINDING CASSETTE SUB-FAMILY B"/>
    <property type="match status" value="1"/>
</dbReference>
<reference evidence="15 16" key="1">
    <citation type="submission" date="2016-10" db="EMBL/GenBank/DDBJ databases">
        <authorList>
            <person name="de Groot N.N."/>
        </authorList>
    </citation>
    <scope>NUCLEOTIDE SEQUENCE [LARGE SCALE GENOMIC DNA]</scope>
    <source>
        <strain evidence="15 16">CPCC 201354</strain>
    </source>
</reference>
<feature type="domain" description="ABC transporter" evidence="13">
    <location>
        <begin position="398"/>
        <end position="633"/>
    </location>
</feature>
<keyword evidence="3" id="KW-1003">Cell membrane</keyword>
<sequence>MNDRTVSPQTASDQAASDQAASDQAASDQAASDQTASDQTVSDQTVPAAVDVRREPADPGASRRPILSLVPLVFRHPALVVLTILSGLLSHGFGVASAALGAWLVGEAVTGASPADALTTPVVLLLATVVAAALARWWQMWVAHDLAYRLLADLRIRLFDGLERRAPGYLLGRRTGDLAGTVMADVETTEWFYAHTVLDYVVAALVAVGATGVLFVFHPMPALAVAVFLILLATVPVWLARQADAQGRRLREELGVLGAEVVDGVQGLRELVTFGRGTDYLHRLGERTRALQRRQLAYGRRAGLEQAATDALVAGGLTTVLVLAASLVAQGDLPMAMLPAVVVLAVSAFGPVIEVTGTARSLGQIRAASQRIFAVTRQRAQVVDRSAEPPDGPLSPHVEFDGVSFTYTEDRPPALSDCTFEIRPGETVALVGHSGAGKSTCAHLLMRFWDVNGGAVRIGGADLRDLPQSHVRDLVSVVPQDVYLFNRSVMENIRLGRPEATDEEVREAARQARVDEFAAGLPNGYDTLCGERGAQLSGGQRQRIAIARALVRDSPVLILDEAVSNLDAENEEALQAAIRNVRHGRTTLLIAHRLSTIRSADRIIVLRQGRVAEEGTHDELAGTSGEYRRLLAHQTGGIVDVGDD</sequence>
<evidence type="ECO:0000256" key="2">
    <source>
        <dbReference type="ARBA" id="ARBA00022448"/>
    </source>
</evidence>
<dbReference type="InterPro" id="IPR011527">
    <property type="entry name" value="ABC1_TM_dom"/>
</dbReference>
<dbReference type="SUPFAM" id="SSF52540">
    <property type="entry name" value="P-loop containing nucleoside triphosphate hydrolases"/>
    <property type="match status" value="1"/>
</dbReference>
<dbReference type="FunFam" id="3.40.50.300:FF:000221">
    <property type="entry name" value="Multidrug ABC transporter ATP-binding protein"/>
    <property type="match status" value="1"/>
</dbReference>
<keyword evidence="5 12" id="KW-0812">Transmembrane</keyword>
<dbReference type="GO" id="GO:0034775">
    <property type="term" value="P:glutathione transmembrane transport"/>
    <property type="evidence" value="ECO:0007669"/>
    <property type="project" value="InterPro"/>
</dbReference>
<evidence type="ECO:0000256" key="7">
    <source>
        <dbReference type="ARBA" id="ARBA00022840"/>
    </source>
</evidence>
<evidence type="ECO:0000256" key="1">
    <source>
        <dbReference type="ARBA" id="ARBA00004429"/>
    </source>
</evidence>
<dbReference type="PROSITE" id="PS50893">
    <property type="entry name" value="ABC_TRANSPORTER_2"/>
    <property type="match status" value="1"/>
</dbReference>
<evidence type="ECO:0000259" key="14">
    <source>
        <dbReference type="PROSITE" id="PS50929"/>
    </source>
</evidence>
<dbReference type="InterPro" id="IPR017871">
    <property type="entry name" value="ABC_transporter-like_CS"/>
</dbReference>
<dbReference type="GO" id="GO:0005524">
    <property type="term" value="F:ATP binding"/>
    <property type="evidence" value="ECO:0007669"/>
    <property type="project" value="UniProtKB-KW"/>
</dbReference>
<dbReference type="InterPro" id="IPR027417">
    <property type="entry name" value="P-loop_NTPase"/>
</dbReference>
<dbReference type="AlphaFoldDB" id="A0A1G7Z3Z5"/>
<dbReference type="PANTHER" id="PTHR24221:SF654">
    <property type="entry name" value="ATP-BINDING CASSETTE SUB-FAMILY B MEMBER 6"/>
    <property type="match status" value="1"/>
</dbReference>
<dbReference type="STRING" id="504805.SAMN05421505_110186"/>
<evidence type="ECO:0000259" key="13">
    <source>
        <dbReference type="PROSITE" id="PS50893"/>
    </source>
</evidence>
<feature type="transmembrane region" description="Helical" evidence="12">
    <location>
        <begin position="335"/>
        <end position="356"/>
    </location>
</feature>
<keyword evidence="2" id="KW-0813">Transport</keyword>
<feature type="domain" description="ABC transmembrane type-1" evidence="14">
    <location>
        <begin position="81"/>
        <end position="364"/>
    </location>
</feature>
<proteinExistence type="inferred from homology"/>